<name>L8P0V7_STRVR</name>
<evidence type="ECO:0000313" key="2">
    <source>
        <dbReference type="EMBL" id="ELS51181.1"/>
    </source>
</evidence>
<accession>L8P0V7</accession>
<comment type="caution">
    <text evidence="2">The sequence shown here is derived from an EMBL/GenBank/DDBJ whole genome shotgun (WGS) entry which is preliminary data.</text>
</comment>
<feature type="compositionally biased region" description="Low complexity" evidence="1">
    <location>
        <begin position="22"/>
        <end position="34"/>
    </location>
</feature>
<proteinExistence type="predicted"/>
<dbReference type="AlphaFoldDB" id="L8P0V7"/>
<protein>
    <submittedName>
        <fullName evidence="2">Uncharacterized protein</fullName>
    </submittedName>
</protein>
<dbReference type="EMBL" id="AMLP01000241">
    <property type="protein sequence ID" value="ELS51181.1"/>
    <property type="molecule type" value="Genomic_DNA"/>
</dbReference>
<organism evidence="2 3">
    <name type="scientific">Streptomyces viridochromogenes Tue57</name>
    <dbReference type="NCBI Taxonomy" id="1160705"/>
    <lineage>
        <taxon>Bacteria</taxon>
        <taxon>Bacillati</taxon>
        <taxon>Actinomycetota</taxon>
        <taxon>Actinomycetes</taxon>
        <taxon>Kitasatosporales</taxon>
        <taxon>Streptomycetaceae</taxon>
        <taxon>Streptomyces</taxon>
    </lineage>
</organism>
<dbReference type="Proteomes" id="UP000011205">
    <property type="component" value="Unassembled WGS sequence"/>
</dbReference>
<evidence type="ECO:0000256" key="1">
    <source>
        <dbReference type="SAM" id="MobiDB-lite"/>
    </source>
</evidence>
<feature type="compositionally biased region" description="Basic and acidic residues" evidence="1">
    <location>
        <begin position="1"/>
        <end position="18"/>
    </location>
</feature>
<feature type="region of interest" description="Disordered" evidence="1">
    <location>
        <begin position="1"/>
        <end position="34"/>
    </location>
</feature>
<reference evidence="2 3" key="1">
    <citation type="journal article" date="2013" name="Genome Announc.">
        <title>Draft Genome Sequence of Streptomyces viridochromogenes Strain Tu57, Producer of Avilamycin.</title>
        <authorList>
            <person name="Gruning B.A."/>
            <person name="Erxleben A."/>
            <person name="Hahnlein A."/>
            <person name="Gunther S."/>
        </authorList>
    </citation>
    <scope>NUCLEOTIDE SEQUENCE [LARGE SCALE GENOMIC DNA]</scope>
    <source>
        <strain evidence="2 3">Tue57</strain>
    </source>
</reference>
<gene>
    <name evidence="2" type="ORF">STVIR_7861</name>
</gene>
<evidence type="ECO:0000313" key="3">
    <source>
        <dbReference type="Proteomes" id="UP000011205"/>
    </source>
</evidence>
<sequence length="34" mass="3808">MSEETEIRMFEDYPDRPDGPSARAGKAVAVVRAR</sequence>